<name>A0A2H0XBA7_UNCKA</name>
<dbReference type="PANTHER" id="PTHR46401">
    <property type="entry name" value="GLYCOSYLTRANSFERASE WBBK-RELATED"/>
    <property type="match status" value="1"/>
</dbReference>
<dbReference type="Proteomes" id="UP000231252">
    <property type="component" value="Unassembled WGS sequence"/>
</dbReference>
<dbReference type="GO" id="GO:0009103">
    <property type="term" value="P:lipopolysaccharide biosynthetic process"/>
    <property type="evidence" value="ECO:0007669"/>
    <property type="project" value="TreeGrafter"/>
</dbReference>
<dbReference type="Gene3D" id="3.40.50.2000">
    <property type="entry name" value="Glycogen Phosphorylase B"/>
    <property type="match status" value="2"/>
</dbReference>
<dbReference type="EMBL" id="PEYU01000073">
    <property type="protein sequence ID" value="PIS22186.1"/>
    <property type="molecule type" value="Genomic_DNA"/>
</dbReference>
<dbReference type="PANTHER" id="PTHR46401:SF2">
    <property type="entry name" value="GLYCOSYLTRANSFERASE WBBK-RELATED"/>
    <property type="match status" value="1"/>
</dbReference>
<dbReference type="GO" id="GO:0016757">
    <property type="term" value="F:glycosyltransferase activity"/>
    <property type="evidence" value="ECO:0007669"/>
    <property type="project" value="TreeGrafter"/>
</dbReference>
<organism evidence="2 3">
    <name type="scientific">candidate division WWE3 bacterium CG08_land_8_20_14_0_20_41_10</name>
    <dbReference type="NCBI Taxonomy" id="1975085"/>
    <lineage>
        <taxon>Bacteria</taxon>
        <taxon>Katanobacteria</taxon>
    </lineage>
</organism>
<protein>
    <submittedName>
        <fullName evidence="2">Uncharacterized protein</fullName>
    </submittedName>
</protein>
<evidence type="ECO:0000313" key="3">
    <source>
        <dbReference type="Proteomes" id="UP000231252"/>
    </source>
</evidence>
<gene>
    <name evidence="2" type="ORF">COT50_03270</name>
</gene>
<dbReference type="Pfam" id="PF13692">
    <property type="entry name" value="Glyco_trans_1_4"/>
    <property type="match status" value="1"/>
</dbReference>
<evidence type="ECO:0000313" key="2">
    <source>
        <dbReference type="EMBL" id="PIS22186.1"/>
    </source>
</evidence>
<sequence>MKILMLARSDIFSVPGGDTVQIQNTAQELKKLGVEVDVVADSKVDITKYDLVHVFQLDWIPETYFYVVKAQKHGKPIVLSPIHHAEREVKKFDDVYTFGLRRLVGLVVKKQEHRDILKNIYRSFHNKAKLLPTLKGAYFGYRKSQREALITSNIVLVQTNCEAQDLKTTYGVDFKWEKVVNGVSEQFLVSQAYQNKLGITNYIICVGRIEARKNQLTIIEAVKVLRREEEFKDIKLVFLGKRSEHHKSYIAKFDGALKENSWIVHPGFIPQEDIPSYYHFAKVGISASWFETTGLTSLEALFCGTNVVASGARAKELLGDLAVYCDPASVVSVTNALRQAYQRVVAPVPASFRQEYTWANAASQTLAVYRQLLKGGEV</sequence>
<accession>A0A2H0XBA7</accession>
<dbReference type="SUPFAM" id="SSF53756">
    <property type="entry name" value="UDP-Glycosyltransferase/glycogen phosphorylase"/>
    <property type="match status" value="1"/>
</dbReference>
<evidence type="ECO:0000256" key="1">
    <source>
        <dbReference type="ARBA" id="ARBA00022679"/>
    </source>
</evidence>
<keyword evidence="1" id="KW-0808">Transferase</keyword>
<comment type="caution">
    <text evidence="2">The sequence shown here is derived from an EMBL/GenBank/DDBJ whole genome shotgun (WGS) entry which is preliminary data.</text>
</comment>
<dbReference type="CDD" id="cd01653">
    <property type="entry name" value="GATase1"/>
    <property type="match status" value="1"/>
</dbReference>
<dbReference type="AlphaFoldDB" id="A0A2H0XBA7"/>
<proteinExistence type="predicted"/>
<reference evidence="3" key="1">
    <citation type="submission" date="2017-09" db="EMBL/GenBank/DDBJ databases">
        <title>Depth-based differentiation of microbial function through sediment-hosted aquifers and enrichment of novel symbionts in the deep terrestrial subsurface.</title>
        <authorList>
            <person name="Probst A.J."/>
            <person name="Ladd B."/>
            <person name="Jarett J.K."/>
            <person name="Geller-Mcgrath D.E."/>
            <person name="Sieber C.M.K."/>
            <person name="Emerson J.B."/>
            <person name="Anantharaman K."/>
            <person name="Thomas B.C."/>
            <person name="Malmstrom R."/>
            <person name="Stieglmeier M."/>
            <person name="Klingl A."/>
            <person name="Woyke T."/>
            <person name="Ryan C.M."/>
            <person name="Banfield J.F."/>
        </authorList>
    </citation>
    <scope>NUCLEOTIDE SEQUENCE [LARGE SCALE GENOMIC DNA]</scope>
</reference>